<name>A0A410N728_HFTV1</name>
<keyword evidence="2" id="KW-1185">Reference proteome</keyword>
<dbReference type="EMBL" id="MG550112">
    <property type="protein sequence ID" value="QAS68885.1"/>
    <property type="molecule type" value="Genomic_DNA"/>
</dbReference>
<reference evidence="1" key="1">
    <citation type="journal article" date="2019" name="Environ. Microbiol.">
        <title>Novel haloarchaeal viruses from Lake Retba infecting Haloferax and Halorubrum species.</title>
        <authorList>
            <person name="Mizuno C.M."/>
            <person name="Prajapati B."/>
            <person name="Lucas-Staat S."/>
            <person name="Sime-Ngando T."/>
            <person name="Forterre P."/>
            <person name="Bamford D.H."/>
            <person name="Prangishvili D."/>
            <person name="Krupovic M."/>
            <person name="Oksanen H.M."/>
        </authorList>
    </citation>
    <scope>NUCLEOTIDE SEQUENCE</scope>
</reference>
<evidence type="ECO:0000313" key="1">
    <source>
        <dbReference type="EMBL" id="QAS68885.1"/>
    </source>
</evidence>
<proteinExistence type="predicted"/>
<gene>
    <name evidence="1" type="ORF">HFTV1-gp52</name>
</gene>
<accession>A0A410N728</accession>
<protein>
    <submittedName>
        <fullName evidence="1">Uncharacterized protein</fullName>
    </submittedName>
</protein>
<dbReference type="Proteomes" id="UP000289930">
    <property type="component" value="Segment"/>
</dbReference>
<sequence>MTENLPPRDSKGRFKDVVTDEFDPLRDDKTVGVLDESCVSNATEWVNVDLELLEDAIQKAKKHDSMVRLAVRSKQWEENGRDNEFGLVLLKGDPYESEVVALAGLHRVWTEESND</sequence>
<organism evidence="1">
    <name type="scientific">Haloferax tailed virus 1</name>
    <name type="common">HFTV1</name>
    <dbReference type="NCBI Taxonomy" id="2507575"/>
    <lineage>
        <taxon>Viruses</taxon>
        <taxon>Duplodnaviria</taxon>
        <taxon>Heunggongvirae</taxon>
        <taxon>Uroviricota</taxon>
        <taxon>Caudoviricetes</taxon>
        <taxon>Kirjokansivirales</taxon>
        <taxon>Haloferuviridae</taxon>
        <taxon>Retbasiphovirus</taxon>
        <taxon>Retbasiphovirus hantatum</taxon>
        <taxon>Retbasiphovirus HFTV1</taxon>
    </lineage>
</organism>
<evidence type="ECO:0000313" key="2">
    <source>
        <dbReference type="Proteomes" id="UP000289930"/>
    </source>
</evidence>